<keyword evidence="12" id="KW-1185">Reference proteome</keyword>
<evidence type="ECO:0000313" key="11">
    <source>
        <dbReference type="EMBL" id="KAL3774688.1"/>
    </source>
</evidence>
<protein>
    <recommendedName>
        <fullName evidence="3">aspartate carbamoyltransferase</fullName>
        <ecNumber evidence="3">2.1.3.2</ecNumber>
    </recommendedName>
</protein>
<dbReference type="PANTHER" id="PTHR45753:SF6">
    <property type="entry name" value="ASPARTATE CARBAMOYLTRANSFERASE"/>
    <property type="match status" value="1"/>
</dbReference>
<comment type="pathway">
    <text evidence="1">Pyrimidine metabolism; UMP biosynthesis via de novo pathway; (S)-dihydroorotate from bicarbonate: step 2/3.</text>
</comment>
<feature type="domain" description="Aspartate/ornithine carbamoyltransferase carbamoyl-P binding" evidence="10">
    <location>
        <begin position="39"/>
        <end position="182"/>
    </location>
</feature>
<dbReference type="Pfam" id="PF02729">
    <property type="entry name" value="OTCace_N"/>
    <property type="match status" value="1"/>
</dbReference>
<reference evidence="11 12" key="1">
    <citation type="submission" date="2024-10" db="EMBL/GenBank/DDBJ databases">
        <title>Updated reference genomes for cyclostephanoid diatoms.</title>
        <authorList>
            <person name="Roberts W.R."/>
            <person name="Alverson A.J."/>
        </authorList>
    </citation>
    <scope>NUCLEOTIDE SEQUENCE [LARGE SCALE GENOMIC DNA]</scope>
    <source>
        <strain evidence="11 12">AJA010-31</strain>
    </source>
</reference>
<comment type="caution">
    <text evidence="11">The sequence shown here is derived from an EMBL/GenBank/DDBJ whole genome shotgun (WGS) entry which is preliminary data.</text>
</comment>
<dbReference type="NCBIfam" id="TIGR00670">
    <property type="entry name" value="asp_carb_tr"/>
    <property type="match status" value="1"/>
</dbReference>
<dbReference type="FunFam" id="3.40.50.1370:FF:000002">
    <property type="entry name" value="Aspartate carbamoyltransferase 2"/>
    <property type="match status" value="1"/>
</dbReference>
<dbReference type="PRINTS" id="PR00101">
    <property type="entry name" value="ATCASE"/>
</dbReference>
<dbReference type="PRINTS" id="PR00100">
    <property type="entry name" value="AOTCASE"/>
</dbReference>
<proteinExistence type="inferred from homology"/>
<feature type="domain" description="Aspartate/ornithine carbamoyltransferase Asp/Orn-binding" evidence="9">
    <location>
        <begin position="197"/>
        <end position="348"/>
    </location>
</feature>
<evidence type="ECO:0000256" key="4">
    <source>
        <dbReference type="ARBA" id="ARBA00022679"/>
    </source>
</evidence>
<dbReference type="EMBL" id="JALLPJ020001182">
    <property type="protein sequence ID" value="KAL3774688.1"/>
    <property type="molecule type" value="Genomic_DNA"/>
</dbReference>
<dbReference type="Gene3D" id="3.40.50.1370">
    <property type="entry name" value="Aspartate/ornithine carbamoyltransferase"/>
    <property type="match status" value="2"/>
</dbReference>
<evidence type="ECO:0000256" key="3">
    <source>
        <dbReference type="ARBA" id="ARBA00013008"/>
    </source>
</evidence>
<dbReference type="AlphaFoldDB" id="A0ABD3NFL6"/>
<dbReference type="PROSITE" id="PS00097">
    <property type="entry name" value="CARBAMOYLTRANSFERASE"/>
    <property type="match status" value="1"/>
</dbReference>
<organism evidence="11 12">
    <name type="scientific">Cyclotella atomus</name>
    <dbReference type="NCBI Taxonomy" id="382360"/>
    <lineage>
        <taxon>Eukaryota</taxon>
        <taxon>Sar</taxon>
        <taxon>Stramenopiles</taxon>
        <taxon>Ochrophyta</taxon>
        <taxon>Bacillariophyta</taxon>
        <taxon>Coscinodiscophyceae</taxon>
        <taxon>Thalassiosirophycidae</taxon>
        <taxon>Stephanodiscales</taxon>
        <taxon>Stephanodiscaceae</taxon>
        <taxon>Cyclotella</taxon>
    </lineage>
</organism>
<evidence type="ECO:0000256" key="6">
    <source>
        <dbReference type="ARBA" id="ARBA00043884"/>
    </source>
</evidence>
<evidence type="ECO:0000313" key="12">
    <source>
        <dbReference type="Proteomes" id="UP001530400"/>
    </source>
</evidence>
<gene>
    <name evidence="11" type="ORF">ACHAWO_002551</name>
</gene>
<dbReference type="InterPro" id="IPR006132">
    <property type="entry name" value="Asp/Orn_carbamoyltranf_P-bd"/>
</dbReference>
<evidence type="ECO:0000256" key="7">
    <source>
        <dbReference type="ARBA" id="ARBA00048859"/>
    </source>
</evidence>
<dbReference type="NCBIfam" id="NF002032">
    <property type="entry name" value="PRK00856.1"/>
    <property type="match status" value="1"/>
</dbReference>
<evidence type="ECO:0000259" key="9">
    <source>
        <dbReference type="Pfam" id="PF00185"/>
    </source>
</evidence>
<evidence type="ECO:0000256" key="8">
    <source>
        <dbReference type="RuleBase" id="RU003634"/>
    </source>
</evidence>
<evidence type="ECO:0000259" key="10">
    <source>
        <dbReference type="Pfam" id="PF02729"/>
    </source>
</evidence>
<evidence type="ECO:0000256" key="5">
    <source>
        <dbReference type="ARBA" id="ARBA00022975"/>
    </source>
</evidence>
<dbReference type="GO" id="GO:0004070">
    <property type="term" value="F:aspartate carbamoyltransferase activity"/>
    <property type="evidence" value="ECO:0007669"/>
    <property type="project" value="UniProtKB-EC"/>
</dbReference>
<dbReference type="EC" id="2.1.3.2" evidence="3"/>
<dbReference type="Pfam" id="PF00185">
    <property type="entry name" value="OTCace"/>
    <property type="match status" value="1"/>
</dbReference>
<name>A0ABD3NFL6_9STRA</name>
<accession>A0ABD3NFL6</accession>
<keyword evidence="4 8" id="KW-0808">Transferase</keyword>
<dbReference type="InterPro" id="IPR036901">
    <property type="entry name" value="Asp/Orn_carbamoylTrfase_sf"/>
</dbReference>
<dbReference type="InterPro" id="IPR006130">
    <property type="entry name" value="Asp/Orn_carbamoylTrfase"/>
</dbReference>
<dbReference type="PANTHER" id="PTHR45753">
    <property type="entry name" value="ORNITHINE CARBAMOYLTRANSFERASE, MITOCHONDRIAL"/>
    <property type="match status" value="1"/>
</dbReference>
<dbReference type="InterPro" id="IPR002082">
    <property type="entry name" value="Asp_carbamoyltransf"/>
</dbReference>
<dbReference type="SUPFAM" id="SSF53671">
    <property type="entry name" value="Aspartate/ornithine carbamoyltransferase"/>
    <property type="match status" value="1"/>
</dbReference>
<sequence>MSQIKSGAPTFLQGTMASDLKSLTNTLTSTASSWHNSPVLSVSQLTPSGLSLLFETAQKMRTLVKEKGGDERLKFKILASVFYEASTRTSCSFQAAMLRLGGKVLHIDAGKSGNTSSSKGESLDDTIRCLECYTDITVLRHPIKGSVPSVALGGGTMKPVINAGDGTGEHPTQALLDMFTIWDELNLSMDGDEKCPLTVVMLGDLKHGRTVHSLAMLLARSANREVVLRYCSPPSLAMPGYVKEYCAGYNGVKQEECIDLTEAVKGADILYVTRVQKERFDTSEAYEAVKGAYVVDNSIMASAPENMRVMHPLPRVDEIATEVDSDPRACYFRQMENGMYVRMAILALVLGCP</sequence>
<comment type="catalytic activity">
    <reaction evidence="7">
        <text>carbamoyl phosphate + L-aspartate = N-carbamoyl-L-aspartate + phosphate + H(+)</text>
        <dbReference type="Rhea" id="RHEA:20013"/>
        <dbReference type="ChEBI" id="CHEBI:15378"/>
        <dbReference type="ChEBI" id="CHEBI:29991"/>
        <dbReference type="ChEBI" id="CHEBI:32814"/>
        <dbReference type="ChEBI" id="CHEBI:43474"/>
        <dbReference type="ChEBI" id="CHEBI:58228"/>
        <dbReference type="EC" id="2.1.3.2"/>
    </reaction>
</comment>
<dbReference type="GO" id="GO:0006221">
    <property type="term" value="P:pyrimidine nucleotide biosynthetic process"/>
    <property type="evidence" value="ECO:0007669"/>
    <property type="project" value="UniProtKB-KW"/>
</dbReference>
<keyword evidence="5" id="KW-0665">Pyrimidine biosynthesis</keyword>
<comment type="function">
    <text evidence="6">Catalyzes the condensation of carbamoyl phosphate and aspartate to form carbamoyl aspartate and inorganic phosphate, the committed step in the de novo pyrimidine nucleotide biosynthesis pathway.</text>
</comment>
<evidence type="ECO:0000256" key="1">
    <source>
        <dbReference type="ARBA" id="ARBA00004852"/>
    </source>
</evidence>
<evidence type="ECO:0000256" key="2">
    <source>
        <dbReference type="ARBA" id="ARBA00008896"/>
    </source>
</evidence>
<comment type="similarity">
    <text evidence="2">Belongs to the aspartate/ornithine carbamoyltransferase superfamily. ATCase family.</text>
</comment>
<dbReference type="Proteomes" id="UP001530400">
    <property type="component" value="Unassembled WGS sequence"/>
</dbReference>
<dbReference type="InterPro" id="IPR006131">
    <property type="entry name" value="Asp_carbamoyltransf_Asp/Orn-bd"/>
</dbReference>